<dbReference type="GO" id="GO:0016628">
    <property type="term" value="F:oxidoreductase activity, acting on the CH-CH group of donors, NAD or NADP as acceptor"/>
    <property type="evidence" value="ECO:0007669"/>
    <property type="project" value="InterPro"/>
</dbReference>
<dbReference type="STRING" id="1502745.SAMN02799620_04044"/>
<dbReference type="InterPro" id="IPR050407">
    <property type="entry name" value="Geranylgeranyl_reductase"/>
</dbReference>
<dbReference type="KEGG" id="mflu:HZU40_09390"/>
<proteinExistence type="predicted"/>
<dbReference type="PANTHER" id="PTHR42685:SF22">
    <property type="entry name" value="CONDITIONED MEDIUM FACTOR RECEPTOR 1"/>
    <property type="match status" value="1"/>
</dbReference>
<evidence type="ECO:0000313" key="4">
    <source>
        <dbReference type="Proteomes" id="UP000199707"/>
    </source>
</evidence>
<evidence type="ECO:0000313" key="2">
    <source>
        <dbReference type="EMBL" id="QNJ94454.1"/>
    </source>
</evidence>
<dbReference type="NCBIfam" id="NF045655">
    <property type="entry name" value="MkRedMenJ"/>
    <property type="match status" value="1"/>
</dbReference>
<dbReference type="InterPro" id="IPR036188">
    <property type="entry name" value="FAD/NAD-bd_sf"/>
</dbReference>
<dbReference type="EMBL" id="CP059894">
    <property type="protein sequence ID" value="QNJ94454.1"/>
    <property type="molecule type" value="Genomic_DNA"/>
</dbReference>
<dbReference type="Proteomes" id="UP000199707">
    <property type="component" value="Unassembled WGS sequence"/>
</dbReference>
<dbReference type="InterPro" id="IPR054880">
    <property type="entry name" value="MkRedMenJ"/>
</dbReference>
<dbReference type="RefSeq" id="WP_090360156.1">
    <property type="nucleotide sequence ID" value="NZ_CP059894.1"/>
</dbReference>
<reference evidence="3" key="2">
    <citation type="submission" date="2016-10" db="EMBL/GenBank/DDBJ databases">
        <authorList>
            <person name="de Groot N.N."/>
        </authorList>
    </citation>
    <scope>NUCLEOTIDE SEQUENCE [LARGE SCALE GENOMIC DNA]</scope>
    <source>
        <strain evidence="3">UNC267MFSha1.1M11</strain>
    </source>
</reference>
<dbReference type="SUPFAM" id="SSF51905">
    <property type="entry name" value="FAD/NAD(P)-binding domain"/>
    <property type="match status" value="1"/>
</dbReference>
<reference evidence="4" key="1">
    <citation type="submission" date="2016-10" db="EMBL/GenBank/DDBJ databases">
        <authorList>
            <person name="Varghese N."/>
            <person name="Submissions S."/>
        </authorList>
    </citation>
    <scope>NUCLEOTIDE SEQUENCE [LARGE SCALE GENOMIC DNA]</scope>
    <source>
        <strain evidence="4">UNC267MFSha1.1M11</strain>
    </source>
</reference>
<dbReference type="AlphaFoldDB" id="A0A1G4WN38"/>
<dbReference type="Pfam" id="PF01494">
    <property type="entry name" value="FAD_binding_3"/>
    <property type="match status" value="1"/>
</dbReference>
<dbReference type="Proteomes" id="UP000515498">
    <property type="component" value="Chromosome"/>
</dbReference>
<organism evidence="3 4">
    <name type="scientific">Mycolicibacterium fluoranthenivorans</name>
    <dbReference type="NCBI Taxonomy" id="258505"/>
    <lineage>
        <taxon>Bacteria</taxon>
        <taxon>Bacillati</taxon>
        <taxon>Actinomycetota</taxon>
        <taxon>Actinomycetes</taxon>
        <taxon>Mycobacteriales</taxon>
        <taxon>Mycobacteriaceae</taxon>
        <taxon>Mycolicibacterium</taxon>
    </lineage>
</organism>
<gene>
    <name evidence="2" type="ORF">HZU40_09390</name>
    <name evidence="3" type="ORF">SAMN02799620_04044</name>
</gene>
<accession>A0A1G4WN38</accession>
<dbReference type="PRINTS" id="PR00420">
    <property type="entry name" value="RNGMNOXGNASE"/>
</dbReference>
<feature type="domain" description="FAD-binding" evidence="1">
    <location>
        <begin position="3"/>
        <end position="187"/>
    </location>
</feature>
<dbReference type="InterPro" id="IPR002938">
    <property type="entry name" value="FAD-bd"/>
</dbReference>
<dbReference type="InterPro" id="IPR011777">
    <property type="entry name" value="Geranylgeranyl_Rdtase_fam"/>
</dbReference>
<dbReference type="NCBIfam" id="TIGR02032">
    <property type="entry name" value="GG-red-SF"/>
    <property type="match status" value="1"/>
</dbReference>
<dbReference type="EMBL" id="FMUB01000008">
    <property type="protein sequence ID" value="SCX26122.1"/>
    <property type="molecule type" value="Genomic_DNA"/>
</dbReference>
<evidence type="ECO:0000313" key="5">
    <source>
        <dbReference type="Proteomes" id="UP000515498"/>
    </source>
</evidence>
<dbReference type="GO" id="GO:0071949">
    <property type="term" value="F:FAD binding"/>
    <property type="evidence" value="ECO:0007669"/>
    <property type="project" value="InterPro"/>
</dbReference>
<name>A0A1G4WN38_9MYCO</name>
<protein>
    <submittedName>
        <fullName evidence="3">Geranylgeranyl reductase family</fullName>
    </submittedName>
    <submittedName>
        <fullName evidence="2">NAD(P)/FAD-dependent oxidoreductase</fullName>
    </submittedName>
</protein>
<dbReference type="Gene3D" id="3.50.50.60">
    <property type="entry name" value="FAD/NAD(P)-binding domain"/>
    <property type="match status" value="1"/>
</dbReference>
<evidence type="ECO:0000259" key="1">
    <source>
        <dbReference type="Pfam" id="PF01494"/>
    </source>
</evidence>
<dbReference type="PANTHER" id="PTHR42685">
    <property type="entry name" value="GERANYLGERANYL DIPHOSPHATE REDUCTASE"/>
    <property type="match status" value="1"/>
</dbReference>
<sequence>MKADVVVVGAGPAGSSAAAWAARAGRDVLVIDSAQFPRDKACGDGLTPRAVAELERLGLGTWLDGRIRHHGLRMSGFGADVEIGWPGPSFPSTSSAVPRTELDDRVRMVAADDGAKMLLGSKAVGVQHDSHGRVSTLTLDDGTEIGVGTLIVADGARSTLGRALGRTWHQETVYAVAIRGYLASARADEPWLTSHLELRSPEGEVLPGYGWIFPLGNGEVNIGVGALATAKRPADVRLPRLMAYYAGLRREEWGFTGAPRAGLSALLPMGGAVSGVAGPNWVLIGDAAACVNPLNGEGIDYGLETGRLAAELLDHRDLTQAWPAVLTEHYARGFSAARRLALLLTYPRFLPMAGPVAMRSEFLMKVAVRMMGNLVTDEDEDWTARVWRSAGMASRRLDQRKPFS</sequence>
<evidence type="ECO:0000313" key="3">
    <source>
        <dbReference type="EMBL" id="SCX26122.1"/>
    </source>
</evidence>
<reference evidence="2 5" key="3">
    <citation type="submission" date="2020-07" db="EMBL/GenBank/DDBJ databases">
        <title>Draft genome sequence of four isobutane-metabolizing strains capable of cometabolically degrading diverse ether contaminants.</title>
        <authorList>
            <person name="Chen W."/>
            <person name="Faulkner N."/>
            <person name="Smith C."/>
            <person name="Hyman M."/>
        </authorList>
    </citation>
    <scope>NUCLEOTIDE SEQUENCE [LARGE SCALE GENOMIC DNA]</scope>
    <source>
        <strain evidence="2 5">2A</strain>
    </source>
</reference>